<evidence type="ECO:0000256" key="1">
    <source>
        <dbReference type="SAM" id="MobiDB-lite"/>
    </source>
</evidence>
<dbReference type="EMBL" id="CADIKI010000005">
    <property type="protein sequence ID" value="CAB3786833.1"/>
    <property type="molecule type" value="Genomic_DNA"/>
</dbReference>
<reference evidence="3 4" key="1">
    <citation type="submission" date="2020-04" db="EMBL/GenBank/DDBJ databases">
        <authorList>
            <person name="De Canck E."/>
        </authorList>
    </citation>
    <scope>NUCLEOTIDE SEQUENCE [LARGE SCALE GENOMIC DNA]</scope>
    <source>
        <strain evidence="3 4">LMG 27177</strain>
    </source>
</reference>
<dbReference type="Proteomes" id="UP000494252">
    <property type="component" value="Unassembled WGS sequence"/>
</dbReference>
<keyword evidence="2" id="KW-0732">Signal</keyword>
<feature type="region of interest" description="Disordered" evidence="1">
    <location>
        <begin position="26"/>
        <end position="53"/>
    </location>
</feature>
<gene>
    <name evidence="3" type="ORF">LMG27177_02086</name>
</gene>
<accession>A0A6J5FXF0</accession>
<dbReference type="AlphaFoldDB" id="A0A6J5FXF0"/>
<feature type="chain" id="PRO_5027112152" description="Lipoprotein" evidence="2">
    <location>
        <begin position="21"/>
        <end position="72"/>
    </location>
</feature>
<name>A0A6J5FXF0_9BURK</name>
<evidence type="ECO:0000313" key="4">
    <source>
        <dbReference type="Proteomes" id="UP000494252"/>
    </source>
</evidence>
<feature type="signal peptide" evidence="2">
    <location>
        <begin position="1"/>
        <end position="20"/>
    </location>
</feature>
<sequence>MKQFAHIALVVGVLAFGVTACQKAHEAGNDSMSTGNSHIEAAAGQSGSGANTPLASAASAVASAVRPAGASQ</sequence>
<dbReference type="RefSeq" id="WP_175159302.1">
    <property type="nucleotide sequence ID" value="NZ_CADIKI010000005.1"/>
</dbReference>
<protein>
    <recommendedName>
        <fullName evidence="5">Lipoprotein</fullName>
    </recommendedName>
</protein>
<organism evidence="3 4">
    <name type="scientific">Paraburkholderia fynbosensis</name>
    <dbReference type="NCBI Taxonomy" id="1200993"/>
    <lineage>
        <taxon>Bacteria</taxon>
        <taxon>Pseudomonadati</taxon>
        <taxon>Pseudomonadota</taxon>
        <taxon>Betaproteobacteria</taxon>
        <taxon>Burkholderiales</taxon>
        <taxon>Burkholderiaceae</taxon>
        <taxon>Paraburkholderia</taxon>
    </lineage>
</organism>
<dbReference type="PROSITE" id="PS51257">
    <property type="entry name" value="PROKAR_LIPOPROTEIN"/>
    <property type="match status" value="1"/>
</dbReference>
<keyword evidence="4" id="KW-1185">Reference proteome</keyword>
<evidence type="ECO:0008006" key="5">
    <source>
        <dbReference type="Google" id="ProtNLM"/>
    </source>
</evidence>
<evidence type="ECO:0000256" key="2">
    <source>
        <dbReference type="SAM" id="SignalP"/>
    </source>
</evidence>
<proteinExistence type="predicted"/>
<evidence type="ECO:0000313" key="3">
    <source>
        <dbReference type="EMBL" id="CAB3786833.1"/>
    </source>
</evidence>